<dbReference type="SUPFAM" id="SSF109905">
    <property type="entry name" value="Surp module (SWAP domain)"/>
    <property type="match status" value="1"/>
</dbReference>
<dbReference type="Pfam" id="PF04818">
    <property type="entry name" value="CID"/>
    <property type="match status" value="1"/>
</dbReference>
<dbReference type="InterPro" id="IPR051485">
    <property type="entry name" value="SR-CTD_assoc_factor"/>
</dbReference>
<dbReference type="InterPro" id="IPR006569">
    <property type="entry name" value="CID_dom"/>
</dbReference>
<dbReference type="InterPro" id="IPR000061">
    <property type="entry name" value="Surp"/>
</dbReference>
<dbReference type="Pfam" id="PF01805">
    <property type="entry name" value="Surp"/>
    <property type="match status" value="1"/>
</dbReference>
<feature type="region of interest" description="Disordered" evidence="3">
    <location>
        <begin position="621"/>
        <end position="684"/>
    </location>
</feature>
<evidence type="ECO:0000259" key="4">
    <source>
        <dbReference type="PROSITE" id="PS50102"/>
    </source>
</evidence>
<name>A0A0L0HFX3_SPIPD</name>
<sequence>MSDKKPQKAKLPWGIDKPKPGSLKNISSSKLQAFSVGINKKTPFQRQKEEAELKKKKEDEEAAKVYAEFVAAFEDDASKPKGWVKGGTIVPTVLYNQDEADGSSKLPPKKTLYMPQPFVKAGASAPPPVRKPVIESEPEPEPPVPKSQRKRNLDMFLEELKREQEERDQRLKAKHARLAGGGEPSSDTSFTLRAAFEDKPGSHDTGDPETTNLYVGNISPAVDEERLCREFAQYGPIASVKIMWPRSHEEKERQRNCGFVSFMTRDDAANALKNLDGKELMGNMIRVGWGKAVAIPPKPVYVLQGSAQAPPSGLPFNAQISRSQGGFGAIPPPGSFKAATVTGNARMEVCVTRPKDQQTIATIHRMIERVIKYGPEFEAMIMDREADNPQFRFLFKNDSAEHVYYRWKLYSILQGDPKNKWPTDPFQMFDEGPVWLPPEIPFDEEQVEGDILDVSSESDESGSDVERPRHVKGPLTRIQRLRLENMLRKLNLERGLIGRIMVFCIKHADACEEIIDVITKSLLIQRTPVFPVKIARLYLVSDILHNSATPIPNAWKYRSGFERRLEEIFSHFSVVRRSIALRLRQEQMRKAVMNLLSIWDNWIIFPQEFTDKLREKFLEEEKESDTKSDLQSRLQTQKEQKTGVWALDEEDPRETEKQAASRNNNWVQNDEAAEGTGGWTHDVKVEREPIKFTLSKQEEVSKPIPSEGDPNHGVLDIDQEVKRFVDELESQGIGLAERTLQGEELRKRLLMELVPTNEQTDEMDVEETNHVAAVKPQVEEDEDEVEDMFA</sequence>
<dbReference type="EMBL" id="KQ257456">
    <property type="protein sequence ID" value="KND00391.1"/>
    <property type="molecule type" value="Genomic_DNA"/>
</dbReference>
<dbReference type="InterPro" id="IPR035009">
    <property type="entry name" value="SR140_RRM"/>
</dbReference>
<feature type="domain" description="RRM" evidence="4">
    <location>
        <begin position="211"/>
        <end position="292"/>
    </location>
</feature>
<dbReference type="Proteomes" id="UP000053201">
    <property type="component" value="Unassembled WGS sequence"/>
</dbReference>
<dbReference type="OMA" id="FKSRVCN"/>
<dbReference type="PROSITE" id="PS50128">
    <property type="entry name" value="SURP"/>
    <property type="match status" value="1"/>
</dbReference>
<dbReference type="CDD" id="cd12223">
    <property type="entry name" value="RRM_SR140"/>
    <property type="match status" value="1"/>
</dbReference>
<evidence type="ECO:0000313" key="8">
    <source>
        <dbReference type="Proteomes" id="UP000053201"/>
    </source>
</evidence>
<dbReference type="SUPFAM" id="SSF48464">
    <property type="entry name" value="ENTH/VHS domain"/>
    <property type="match status" value="1"/>
</dbReference>
<dbReference type="PANTHER" id="PTHR23140:SF0">
    <property type="entry name" value="U2 SNRNP-ASSOCIATED SURP MOTIF-CONTAINING PROTEIN"/>
    <property type="match status" value="1"/>
</dbReference>
<dbReference type="GO" id="GO:0003723">
    <property type="term" value="F:RNA binding"/>
    <property type="evidence" value="ECO:0007669"/>
    <property type="project" value="UniProtKB-UniRule"/>
</dbReference>
<dbReference type="SMART" id="SM00360">
    <property type="entry name" value="RRM"/>
    <property type="match status" value="1"/>
</dbReference>
<keyword evidence="1 2" id="KW-0694">RNA-binding</keyword>
<feature type="compositionally biased region" description="Basic and acidic residues" evidence="3">
    <location>
        <begin position="621"/>
        <end position="641"/>
    </location>
</feature>
<evidence type="ECO:0000256" key="2">
    <source>
        <dbReference type="PROSITE-ProRule" id="PRU00176"/>
    </source>
</evidence>
<protein>
    <recommendedName>
        <fullName evidence="9">U2 snRNP-associated SURP motif-containing protein</fullName>
    </recommendedName>
</protein>
<dbReference type="SMART" id="SM00582">
    <property type="entry name" value="RPR"/>
    <property type="match status" value="1"/>
</dbReference>
<dbReference type="GO" id="GO:0005634">
    <property type="term" value="C:nucleus"/>
    <property type="evidence" value="ECO:0007669"/>
    <property type="project" value="TreeGrafter"/>
</dbReference>
<accession>A0A0L0HFX3</accession>
<dbReference type="PROSITE" id="PS51391">
    <property type="entry name" value="CID"/>
    <property type="match status" value="1"/>
</dbReference>
<feature type="region of interest" description="Disordered" evidence="3">
    <location>
        <begin position="1"/>
        <end position="22"/>
    </location>
</feature>
<dbReference type="PANTHER" id="PTHR23140">
    <property type="entry name" value="RNA PROCESSING PROTEIN LD23810P"/>
    <property type="match status" value="1"/>
</dbReference>
<dbReference type="Gene3D" id="3.30.70.330">
    <property type="match status" value="1"/>
</dbReference>
<dbReference type="SUPFAM" id="SSF54928">
    <property type="entry name" value="RNA-binding domain, RBD"/>
    <property type="match status" value="1"/>
</dbReference>
<dbReference type="SMART" id="SM00648">
    <property type="entry name" value="SWAP"/>
    <property type="match status" value="1"/>
</dbReference>
<dbReference type="eggNOG" id="KOG0151">
    <property type="taxonomic scope" value="Eukaryota"/>
</dbReference>
<evidence type="ECO:0000256" key="3">
    <source>
        <dbReference type="SAM" id="MobiDB-lite"/>
    </source>
</evidence>
<dbReference type="STRING" id="645134.A0A0L0HFX3"/>
<feature type="domain" description="SURP motif" evidence="5">
    <location>
        <begin position="362"/>
        <end position="405"/>
    </location>
</feature>
<dbReference type="GeneID" id="27688146"/>
<dbReference type="InParanoid" id="A0A0L0HFX3"/>
<organism evidence="7 8">
    <name type="scientific">Spizellomyces punctatus (strain DAOM BR117)</name>
    <dbReference type="NCBI Taxonomy" id="645134"/>
    <lineage>
        <taxon>Eukaryota</taxon>
        <taxon>Fungi</taxon>
        <taxon>Fungi incertae sedis</taxon>
        <taxon>Chytridiomycota</taxon>
        <taxon>Chytridiomycota incertae sedis</taxon>
        <taxon>Chytridiomycetes</taxon>
        <taxon>Spizellomycetales</taxon>
        <taxon>Spizellomycetaceae</taxon>
        <taxon>Spizellomyces</taxon>
    </lineage>
</organism>
<keyword evidence="8" id="KW-1185">Reference proteome</keyword>
<dbReference type="Gene3D" id="1.10.10.790">
    <property type="entry name" value="Surp module"/>
    <property type="match status" value="1"/>
</dbReference>
<dbReference type="PROSITE" id="PS50102">
    <property type="entry name" value="RRM"/>
    <property type="match status" value="1"/>
</dbReference>
<dbReference type="Pfam" id="PF00076">
    <property type="entry name" value="RRM_1"/>
    <property type="match status" value="1"/>
</dbReference>
<evidence type="ECO:0000259" key="5">
    <source>
        <dbReference type="PROSITE" id="PS50128"/>
    </source>
</evidence>
<dbReference type="OrthoDB" id="377209at2759"/>
<dbReference type="InterPro" id="IPR012677">
    <property type="entry name" value="Nucleotide-bd_a/b_plait_sf"/>
</dbReference>
<dbReference type="InterPro" id="IPR008942">
    <property type="entry name" value="ENTH_VHS"/>
</dbReference>
<proteinExistence type="predicted"/>
<dbReference type="InterPro" id="IPR000504">
    <property type="entry name" value="RRM_dom"/>
</dbReference>
<dbReference type="InterPro" id="IPR035979">
    <property type="entry name" value="RBD_domain_sf"/>
</dbReference>
<reference evidence="7 8" key="1">
    <citation type="submission" date="2009-08" db="EMBL/GenBank/DDBJ databases">
        <title>The Genome Sequence of Spizellomyces punctatus strain DAOM BR117.</title>
        <authorList>
            <consortium name="The Broad Institute Genome Sequencing Platform"/>
            <person name="Russ C."/>
            <person name="Cuomo C."/>
            <person name="Shea T."/>
            <person name="Young S.K."/>
            <person name="Zeng Q."/>
            <person name="Koehrsen M."/>
            <person name="Haas B."/>
            <person name="Borodovsky M."/>
            <person name="Guigo R."/>
            <person name="Alvarado L."/>
            <person name="Berlin A."/>
            <person name="Bochicchio J."/>
            <person name="Borenstein D."/>
            <person name="Chapman S."/>
            <person name="Chen Z."/>
            <person name="Engels R."/>
            <person name="Freedman E."/>
            <person name="Gellesch M."/>
            <person name="Goldberg J."/>
            <person name="Griggs A."/>
            <person name="Gujja S."/>
            <person name="Heiman D."/>
            <person name="Hepburn T."/>
            <person name="Howarth C."/>
            <person name="Jen D."/>
            <person name="Larson L."/>
            <person name="Lewis B."/>
            <person name="Mehta T."/>
            <person name="Park D."/>
            <person name="Pearson M."/>
            <person name="Roberts A."/>
            <person name="Saif S."/>
            <person name="Shenoy N."/>
            <person name="Sisk P."/>
            <person name="Stolte C."/>
            <person name="Sykes S."/>
            <person name="Thomson T."/>
            <person name="Walk T."/>
            <person name="White J."/>
            <person name="Yandava C."/>
            <person name="Burger G."/>
            <person name="Gray M.W."/>
            <person name="Holland P.W.H."/>
            <person name="King N."/>
            <person name="Lang F.B.F."/>
            <person name="Roger A.J."/>
            <person name="Ruiz-Trillo I."/>
            <person name="Lander E."/>
            <person name="Nusbaum C."/>
        </authorList>
    </citation>
    <scope>NUCLEOTIDE SEQUENCE [LARGE SCALE GENOMIC DNA]</scope>
    <source>
        <strain evidence="7 8">DAOM BR117</strain>
    </source>
</reference>
<feature type="domain" description="CID" evidence="6">
    <location>
        <begin position="475"/>
        <end position="621"/>
    </location>
</feature>
<dbReference type="RefSeq" id="XP_016608430.1">
    <property type="nucleotide sequence ID" value="XM_016752946.1"/>
</dbReference>
<dbReference type="GO" id="GO:0006396">
    <property type="term" value="P:RNA processing"/>
    <property type="evidence" value="ECO:0007669"/>
    <property type="project" value="InterPro"/>
</dbReference>
<dbReference type="Gene3D" id="1.25.40.90">
    <property type="match status" value="1"/>
</dbReference>
<feature type="region of interest" description="Disordered" evidence="3">
    <location>
        <begin position="119"/>
        <end position="152"/>
    </location>
</feature>
<evidence type="ECO:0000259" key="6">
    <source>
        <dbReference type="PROSITE" id="PS51391"/>
    </source>
</evidence>
<dbReference type="VEuPathDB" id="FungiDB:SPPG_04714"/>
<evidence type="ECO:0008006" key="9">
    <source>
        <dbReference type="Google" id="ProtNLM"/>
    </source>
</evidence>
<gene>
    <name evidence="7" type="ORF">SPPG_04714</name>
</gene>
<dbReference type="InterPro" id="IPR035967">
    <property type="entry name" value="SWAP/Surp_sf"/>
</dbReference>
<dbReference type="AlphaFoldDB" id="A0A0L0HFX3"/>
<evidence type="ECO:0000256" key="1">
    <source>
        <dbReference type="ARBA" id="ARBA00022884"/>
    </source>
</evidence>
<evidence type="ECO:0000313" key="7">
    <source>
        <dbReference type="EMBL" id="KND00391.1"/>
    </source>
</evidence>